<evidence type="ECO:0008006" key="4">
    <source>
        <dbReference type="Google" id="ProtNLM"/>
    </source>
</evidence>
<reference evidence="2 3" key="1">
    <citation type="submission" date="2018-08" db="EMBL/GenBank/DDBJ databases">
        <title>A genome reference for cultivated species of the human gut microbiota.</title>
        <authorList>
            <person name="Zou Y."/>
            <person name="Xue W."/>
            <person name="Luo G."/>
        </authorList>
    </citation>
    <scope>NUCLEOTIDE SEQUENCE [LARGE SCALE GENOMIC DNA]</scope>
    <source>
        <strain evidence="2 3">AM07-24</strain>
    </source>
</reference>
<organism evidence="2 3">
    <name type="scientific">Emergencia timonensis</name>
    <dbReference type="NCBI Taxonomy" id="1776384"/>
    <lineage>
        <taxon>Bacteria</taxon>
        <taxon>Bacillati</taxon>
        <taxon>Bacillota</taxon>
        <taxon>Clostridia</taxon>
        <taxon>Peptostreptococcales</taxon>
        <taxon>Anaerovoracaceae</taxon>
        <taxon>Emergencia</taxon>
    </lineage>
</organism>
<feature type="chain" id="PRO_5038730642" description="Lipoprotein" evidence="1">
    <location>
        <begin position="20"/>
        <end position="134"/>
    </location>
</feature>
<accession>A0A415E149</accession>
<proteinExistence type="predicted"/>
<dbReference type="GeneID" id="83003312"/>
<name>A0A415E149_9FIRM</name>
<dbReference type="OrthoDB" id="9930431at2"/>
<evidence type="ECO:0000313" key="3">
    <source>
        <dbReference type="Proteomes" id="UP000284841"/>
    </source>
</evidence>
<evidence type="ECO:0000313" key="2">
    <source>
        <dbReference type="EMBL" id="RHJ87367.1"/>
    </source>
</evidence>
<feature type="signal peptide" evidence="1">
    <location>
        <begin position="1"/>
        <end position="19"/>
    </location>
</feature>
<keyword evidence="1" id="KW-0732">Signal</keyword>
<sequence length="134" mass="14985">MKRITVILLSLLLCLGLFACGNDKDANKNDADTNNNDNTATVSIDKDIDAVAKHLDLKDGTKVEYDKMGAEHGKKYNDGKVELYEFKEDSKEYKNIIKGEGDLKAAAHKDGIVLVFTKDSDQKLIDQFNEINFK</sequence>
<evidence type="ECO:0000256" key="1">
    <source>
        <dbReference type="SAM" id="SignalP"/>
    </source>
</evidence>
<dbReference type="PROSITE" id="PS51257">
    <property type="entry name" value="PROKAR_LIPOPROTEIN"/>
    <property type="match status" value="1"/>
</dbReference>
<dbReference type="Proteomes" id="UP000284841">
    <property type="component" value="Unassembled WGS sequence"/>
</dbReference>
<dbReference type="RefSeq" id="WP_067534341.1">
    <property type="nucleotide sequence ID" value="NZ_AP025567.1"/>
</dbReference>
<comment type="caution">
    <text evidence="2">The sequence shown here is derived from an EMBL/GenBank/DDBJ whole genome shotgun (WGS) entry which is preliminary data.</text>
</comment>
<dbReference type="STRING" id="1776384.GCA_900086585_00917"/>
<protein>
    <recommendedName>
        <fullName evidence="4">Lipoprotein</fullName>
    </recommendedName>
</protein>
<dbReference type="EMBL" id="QRMS01000003">
    <property type="protein sequence ID" value="RHJ87367.1"/>
    <property type="molecule type" value="Genomic_DNA"/>
</dbReference>
<dbReference type="AlphaFoldDB" id="A0A415E149"/>
<keyword evidence="3" id="KW-1185">Reference proteome</keyword>
<gene>
    <name evidence="2" type="ORF">DW099_11755</name>
</gene>